<dbReference type="InterPro" id="IPR011010">
    <property type="entry name" value="DNA_brk_join_enz"/>
</dbReference>
<dbReference type="SUPFAM" id="SSF56349">
    <property type="entry name" value="DNA breaking-rejoining enzymes"/>
    <property type="match status" value="1"/>
</dbReference>
<dbReference type="Proteomes" id="UP000003277">
    <property type="component" value="Unassembled WGS sequence"/>
</dbReference>
<gene>
    <name evidence="3" type="ORF">HMPREF9453_01890</name>
</gene>
<dbReference type="eggNOG" id="COG0582">
    <property type="taxonomic scope" value="Bacteria"/>
</dbReference>
<dbReference type="STRING" id="742743.HMPREF9453_01890"/>
<evidence type="ECO:0000313" key="3">
    <source>
        <dbReference type="EMBL" id="EHO62172.1"/>
    </source>
</evidence>
<dbReference type="PROSITE" id="PS51898">
    <property type="entry name" value="TYR_RECOMBINASE"/>
    <property type="match status" value="1"/>
</dbReference>
<dbReference type="GO" id="GO:0003677">
    <property type="term" value="F:DNA binding"/>
    <property type="evidence" value="ECO:0007669"/>
    <property type="project" value="InterPro"/>
</dbReference>
<dbReference type="HOGENOM" id="CLU_030252_1_1_9"/>
<dbReference type="Pfam" id="PF00589">
    <property type="entry name" value="Phage_integrase"/>
    <property type="match status" value="1"/>
</dbReference>
<feature type="domain" description="Tyr recombinase" evidence="2">
    <location>
        <begin position="288"/>
        <end position="473"/>
    </location>
</feature>
<dbReference type="AlphaFoldDB" id="H1D2Q2"/>
<name>H1D2Q2_9FIRM</name>
<accession>H1D2Q2</accession>
<organism evidence="3 4">
    <name type="scientific">Dialister succinatiphilus YIT 11850</name>
    <dbReference type="NCBI Taxonomy" id="742743"/>
    <lineage>
        <taxon>Bacteria</taxon>
        <taxon>Bacillati</taxon>
        <taxon>Bacillota</taxon>
        <taxon>Negativicutes</taxon>
        <taxon>Veillonellales</taxon>
        <taxon>Veillonellaceae</taxon>
        <taxon>Dialister</taxon>
    </lineage>
</organism>
<comment type="caution">
    <text evidence="3">The sequence shown here is derived from an EMBL/GenBank/DDBJ whole genome shotgun (WGS) entry which is preliminary data.</text>
</comment>
<evidence type="ECO:0000313" key="4">
    <source>
        <dbReference type="Proteomes" id="UP000003277"/>
    </source>
</evidence>
<dbReference type="InterPro" id="IPR002104">
    <property type="entry name" value="Integrase_catalytic"/>
</dbReference>
<dbReference type="InterPro" id="IPR013762">
    <property type="entry name" value="Integrase-like_cat_sf"/>
</dbReference>
<dbReference type="EMBL" id="ADLT01000065">
    <property type="protein sequence ID" value="EHO62172.1"/>
    <property type="molecule type" value="Genomic_DNA"/>
</dbReference>
<protein>
    <recommendedName>
        <fullName evidence="2">Tyr recombinase domain-containing protein</fullName>
    </recommendedName>
</protein>
<dbReference type="RefSeq" id="WP_008860384.1">
    <property type="nucleotide sequence ID" value="NZ_JH591189.1"/>
</dbReference>
<dbReference type="OrthoDB" id="568347at2"/>
<dbReference type="GO" id="GO:0006310">
    <property type="term" value="P:DNA recombination"/>
    <property type="evidence" value="ECO:0007669"/>
    <property type="project" value="UniProtKB-KW"/>
</dbReference>
<dbReference type="PATRIC" id="fig|742743.3.peg.1907"/>
<dbReference type="GO" id="GO:0015074">
    <property type="term" value="P:DNA integration"/>
    <property type="evidence" value="ECO:0007669"/>
    <property type="project" value="InterPro"/>
</dbReference>
<evidence type="ECO:0000259" key="2">
    <source>
        <dbReference type="PROSITE" id="PS51898"/>
    </source>
</evidence>
<dbReference type="Gene3D" id="1.10.443.10">
    <property type="entry name" value="Intergrase catalytic core"/>
    <property type="match status" value="1"/>
</dbReference>
<evidence type="ECO:0000256" key="1">
    <source>
        <dbReference type="ARBA" id="ARBA00023172"/>
    </source>
</evidence>
<keyword evidence="1" id="KW-0233">DNA recombination</keyword>
<dbReference type="CDD" id="cd00397">
    <property type="entry name" value="DNA_BRE_C"/>
    <property type="match status" value="1"/>
</dbReference>
<proteinExistence type="predicted"/>
<reference evidence="3 4" key="1">
    <citation type="submission" date="2011-11" db="EMBL/GenBank/DDBJ databases">
        <title>The Genome Sequence of Dialister succinatiphilus YIT 11850.</title>
        <authorList>
            <consortium name="The Broad Institute Genome Sequencing Platform"/>
            <person name="Earl A."/>
            <person name="Ward D."/>
            <person name="Feldgarden M."/>
            <person name="Gevers D."/>
            <person name="Morotomi M."/>
            <person name="Young S.K."/>
            <person name="Zeng Q."/>
            <person name="Gargeya S."/>
            <person name="Fitzgerald M."/>
            <person name="Haas B."/>
            <person name="Abouelleil A."/>
            <person name="Alvarado L."/>
            <person name="Arachchi H.M."/>
            <person name="Berlin A."/>
            <person name="Brown A."/>
            <person name="Chapman S.B."/>
            <person name="Dunbar C."/>
            <person name="Gearin G."/>
            <person name="Goldberg J."/>
            <person name="Griggs A."/>
            <person name="Gujja S."/>
            <person name="Heiman D."/>
            <person name="Howarth C."/>
            <person name="Lui A."/>
            <person name="MacDonald P.J.P."/>
            <person name="Montmayeur A."/>
            <person name="Murphy C."/>
            <person name="Neiman D."/>
            <person name="Pearson M."/>
            <person name="Priest M."/>
            <person name="Roberts A."/>
            <person name="Saif S."/>
            <person name="Shea T."/>
            <person name="Sisk P."/>
            <person name="Stolte C."/>
            <person name="Sykes S."/>
            <person name="Wortman J."/>
            <person name="Nusbaum C."/>
            <person name="Birren B."/>
        </authorList>
    </citation>
    <scope>NUCLEOTIDE SEQUENCE [LARGE SCALE GENOMIC DNA]</scope>
    <source>
        <strain evidence="3 4">YIT 11850</strain>
    </source>
</reference>
<keyword evidence="4" id="KW-1185">Reference proteome</keyword>
<sequence length="597" mass="71219">MMTGREVESYFERHREWQSMTWDLSELIKKVYGKNSIRVRISRYYYVDFTPLAGRPICREMKLVILYFLLNLHYKRLLPLIDFLKAVSLFIHYARDVKPINSLGDLTMEGIEAFKNYLSLIVGKTPVISSFLRNVRCTWHDEFHAAAWYERDTWDLRKVHMDPSRINISVPNSRINFFDIENPDNKKLFKTYMLHLIEDRNICHTSICTRSYSLRAFLRRCPCSLKEIDSGKLKELLMQQKEFYRSQEKYNNMIYILEDFYRFCNLEHLLPDIKINFRDFREPRRINMQFKRLSPRVKKQIFAHLHELRPDVAMIFLTVYCTGLYLSEVCQLKTDCLLKQEGVCYIRVWKLHAQNAVNQPIPQTLFDYLSYYRDRVLKQNPGDWLFPGIKRKFISSASVEEEMRRFILNHHITDEQGNLIKFRFHSLKHDLAYRMLDDDLSLLTVQNLLHADTIESALLYSTNHEKEKRDKYFHFLEKTGKTKVLADGEEDRQILWIRERMAQILPNGYCSYPVKLGLCPHANHCLFCDNFHTTKDFLPVFYRQSAKLALFLHTLEKSGQDKRYEAALKVKKRIDYLIQELEADHDEASSEDQRNAQ</sequence>